<reference evidence="3" key="1">
    <citation type="journal article" date="2014" name="Genome Announc.">
        <title>Draft Genome Sequences of Three Alkaliphilic Bacillus Strains, Bacillus wakoensis JCM 9140T, Bacillus akibai JCM 9157T, and Bacillus hemicellulosilyticus JCM 9152T.</title>
        <authorList>
            <person name="Yuki M."/>
            <person name="Oshima K."/>
            <person name="Suda W."/>
            <person name="Oshida Y."/>
            <person name="Kitamura K."/>
            <person name="Iida T."/>
            <person name="Hattori M."/>
            <person name="Ohkuma M."/>
        </authorList>
    </citation>
    <scope>NUCLEOTIDE SEQUENCE [LARGE SCALE GENOMIC DNA]</scope>
    <source>
        <strain evidence="3">JCM 9152</strain>
    </source>
</reference>
<dbReference type="STRING" id="1236971.JCM9152_2921"/>
<dbReference type="AlphaFoldDB" id="W4QHA5"/>
<dbReference type="Proteomes" id="UP000018895">
    <property type="component" value="Unassembled WGS sequence"/>
</dbReference>
<dbReference type="InterPro" id="IPR029044">
    <property type="entry name" value="Nucleotide-diphossugar_trans"/>
</dbReference>
<comment type="similarity">
    <text evidence="1">Belongs to the glycosyltransferase 2 family.</text>
</comment>
<gene>
    <name evidence="3" type="ORF">JCM9152_2921</name>
</gene>
<protein>
    <submittedName>
        <fullName evidence="3">Glycosyltransferase</fullName>
    </submittedName>
</protein>
<name>W4QHA5_9BACI</name>
<organism evidence="3 4">
    <name type="scientific">Halalkalibacter hemicellulosilyticusJCM 9152</name>
    <dbReference type="NCBI Taxonomy" id="1236971"/>
    <lineage>
        <taxon>Bacteria</taxon>
        <taxon>Bacillati</taxon>
        <taxon>Bacillota</taxon>
        <taxon>Bacilli</taxon>
        <taxon>Bacillales</taxon>
        <taxon>Bacillaceae</taxon>
        <taxon>Halalkalibacter</taxon>
    </lineage>
</organism>
<accession>W4QHA5</accession>
<keyword evidence="3" id="KW-0808">Transferase</keyword>
<dbReference type="EMBL" id="BAUU01000019">
    <property type="protein sequence ID" value="GAE31451.1"/>
    <property type="molecule type" value="Genomic_DNA"/>
</dbReference>
<evidence type="ECO:0000313" key="4">
    <source>
        <dbReference type="Proteomes" id="UP000018895"/>
    </source>
</evidence>
<keyword evidence="4" id="KW-1185">Reference proteome</keyword>
<dbReference type="PANTHER" id="PTHR22916:SF3">
    <property type="entry name" value="UDP-GLCNAC:BETAGAL BETA-1,3-N-ACETYLGLUCOSAMINYLTRANSFERASE-LIKE PROTEIN 1"/>
    <property type="match status" value="1"/>
</dbReference>
<dbReference type="SUPFAM" id="SSF53448">
    <property type="entry name" value="Nucleotide-diphospho-sugar transferases"/>
    <property type="match status" value="1"/>
</dbReference>
<dbReference type="InterPro" id="IPR001173">
    <property type="entry name" value="Glyco_trans_2-like"/>
</dbReference>
<dbReference type="Pfam" id="PF00535">
    <property type="entry name" value="Glycos_transf_2"/>
    <property type="match status" value="1"/>
</dbReference>
<dbReference type="GO" id="GO:0016758">
    <property type="term" value="F:hexosyltransferase activity"/>
    <property type="evidence" value="ECO:0007669"/>
    <property type="project" value="UniProtKB-ARBA"/>
</dbReference>
<sequence length="290" mass="33601">MLRVMKRSLIASVDWFLYQFLSTTQKEKMASILTEKQKEKLKKIMNPGKKRTQIRKIERMKYRLYELGFRDRSIEDLKAFAAESGVLRQYAAWELAVWYVNQYSKRGAEQSLYYLEIALEGEKDSSTIRRAKVLQAECYARLGQVEQAANLLRNELKHSKHVDLYLGLASLIHSAEEKVNLLNEMYRAYHVSPILFTTDYDQTMYDRLIGTAKSKDNHQSAKVSVIIPAYNSAETVGTAIEAMVKQTWNNLEILVVDDCSTDHTKEVILQYANQDHRVKYLSTPLMGEHM</sequence>
<feature type="domain" description="Glycosyltransferase 2-like" evidence="2">
    <location>
        <begin position="224"/>
        <end position="283"/>
    </location>
</feature>
<dbReference type="CDD" id="cd00761">
    <property type="entry name" value="Glyco_tranf_GTA_type"/>
    <property type="match status" value="1"/>
</dbReference>
<dbReference type="PANTHER" id="PTHR22916">
    <property type="entry name" value="GLYCOSYLTRANSFERASE"/>
    <property type="match status" value="1"/>
</dbReference>
<dbReference type="OrthoDB" id="396512at2"/>
<dbReference type="Gene3D" id="3.90.550.10">
    <property type="entry name" value="Spore Coat Polysaccharide Biosynthesis Protein SpsA, Chain A"/>
    <property type="match status" value="1"/>
</dbReference>
<evidence type="ECO:0000256" key="1">
    <source>
        <dbReference type="ARBA" id="ARBA00006739"/>
    </source>
</evidence>
<proteinExistence type="inferred from homology"/>
<comment type="caution">
    <text evidence="3">The sequence shown here is derived from an EMBL/GenBank/DDBJ whole genome shotgun (WGS) entry which is preliminary data.</text>
</comment>
<evidence type="ECO:0000313" key="3">
    <source>
        <dbReference type="EMBL" id="GAE31451.1"/>
    </source>
</evidence>
<evidence type="ECO:0000259" key="2">
    <source>
        <dbReference type="Pfam" id="PF00535"/>
    </source>
</evidence>